<name>A0ABD1WPK4_9LAMI</name>
<accession>A0ABD1WPK4</accession>
<sequence length="126" mass="14069">MLGLLKGFTGLSGAILTQIYLAVYENDSKALILLIAWLPAALCVVFVYTIRSMKVVRQPNELRIFYQFLYISIVLALFIMVMTIRQKLVAFSQAAYAGSATGVSLFIAIREESVSWNQKCPSILLK</sequence>
<reference evidence="8" key="1">
    <citation type="submission" date="2024-07" db="EMBL/GenBank/DDBJ databases">
        <title>Two chromosome-level genome assemblies of Korean endemic species Abeliophyllum distichum and Forsythia ovata (Oleaceae).</title>
        <authorList>
            <person name="Jang H."/>
        </authorList>
    </citation>
    <scope>NUCLEOTIDE SEQUENCE [LARGE SCALE GENOMIC DNA]</scope>
</reference>
<gene>
    <name evidence="7" type="ORF">Fot_05243</name>
</gene>
<organism evidence="7 8">
    <name type="scientific">Forsythia ovata</name>
    <dbReference type="NCBI Taxonomy" id="205694"/>
    <lineage>
        <taxon>Eukaryota</taxon>
        <taxon>Viridiplantae</taxon>
        <taxon>Streptophyta</taxon>
        <taxon>Embryophyta</taxon>
        <taxon>Tracheophyta</taxon>
        <taxon>Spermatophyta</taxon>
        <taxon>Magnoliopsida</taxon>
        <taxon>eudicotyledons</taxon>
        <taxon>Gunneridae</taxon>
        <taxon>Pentapetalae</taxon>
        <taxon>asterids</taxon>
        <taxon>lamiids</taxon>
        <taxon>Lamiales</taxon>
        <taxon>Oleaceae</taxon>
        <taxon>Forsythieae</taxon>
        <taxon>Forsythia</taxon>
    </lineage>
</organism>
<evidence type="ECO:0000313" key="8">
    <source>
        <dbReference type="Proteomes" id="UP001604277"/>
    </source>
</evidence>
<evidence type="ECO:0000256" key="4">
    <source>
        <dbReference type="ARBA" id="ARBA00023136"/>
    </source>
</evidence>
<dbReference type="PANTHER" id="PTHR21576:SF29">
    <property type="entry name" value="NODULIN-LIKE DOMAIN-CONTAINING PROTEIN"/>
    <property type="match status" value="1"/>
</dbReference>
<evidence type="ECO:0000256" key="3">
    <source>
        <dbReference type="ARBA" id="ARBA00022989"/>
    </source>
</evidence>
<dbReference type="Pfam" id="PF06813">
    <property type="entry name" value="Nodulin-like"/>
    <property type="match status" value="1"/>
</dbReference>
<evidence type="ECO:0000313" key="7">
    <source>
        <dbReference type="EMBL" id="KAL2551624.1"/>
    </source>
</evidence>
<dbReference type="PANTHER" id="PTHR21576">
    <property type="entry name" value="UNCHARACTERIZED NODULIN-LIKE PROTEIN"/>
    <property type="match status" value="1"/>
</dbReference>
<feature type="transmembrane region" description="Helical" evidence="5">
    <location>
        <begin position="62"/>
        <end position="84"/>
    </location>
</feature>
<evidence type="ECO:0000256" key="1">
    <source>
        <dbReference type="ARBA" id="ARBA00004141"/>
    </source>
</evidence>
<keyword evidence="8" id="KW-1185">Reference proteome</keyword>
<dbReference type="Proteomes" id="UP001604277">
    <property type="component" value="Unassembled WGS sequence"/>
</dbReference>
<dbReference type="AlphaFoldDB" id="A0ABD1WPK4"/>
<feature type="domain" description="Nodulin-like" evidence="6">
    <location>
        <begin position="1"/>
        <end position="102"/>
    </location>
</feature>
<comment type="caution">
    <text evidence="7">The sequence shown here is derived from an EMBL/GenBank/DDBJ whole genome shotgun (WGS) entry which is preliminary data.</text>
</comment>
<evidence type="ECO:0000256" key="2">
    <source>
        <dbReference type="ARBA" id="ARBA00022692"/>
    </source>
</evidence>
<evidence type="ECO:0000256" key="5">
    <source>
        <dbReference type="SAM" id="Phobius"/>
    </source>
</evidence>
<dbReference type="GO" id="GO:0016020">
    <property type="term" value="C:membrane"/>
    <property type="evidence" value="ECO:0007669"/>
    <property type="project" value="UniProtKB-SubCell"/>
</dbReference>
<proteinExistence type="predicted"/>
<feature type="transmembrane region" description="Helical" evidence="5">
    <location>
        <begin position="30"/>
        <end position="50"/>
    </location>
</feature>
<keyword evidence="3 5" id="KW-1133">Transmembrane helix</keyword>
<keyword evidence="4 5" id="KW-0472">Membrane</keyword>
<evidence type="ECO:0000259" key="6">
    <source>
        <dbReference type="Pfam" id="PF06813"/>
    </source>
</evidence>
<keyword evidence="2 5" id="KW-0812">Transmembrane</keyword>
<protein>
    <submittedName>
        <fullName evidence="7">Major facilitator superfamily protein</fullName>
    </submittedName>
</protein>
<dbReference type="InterPro" id="IPR010658">
    <property type="entry name" value="Nodulin-like"/>
</dbReference>
<dbReference type="EMBL" id="JBFOLJ010000002">
    <property type="protein sequence ID" value="KAL2551624.1"/>
    <property type="molecule type" value="Genomic_DNA"/>
</dbReference>
<feature type="transmembrane region" description="Helical" evidence="5">
    <location>
        <begin position="7"/>
        <end position="24"/>
    </location>
</feature>
<comment type="subcellular location">
    <subcellularLocation>
        <location evidence="1">Membrane</location>
        <topology evidence="1">Multi-pass membrane protein</topology>
    </subcellularLocation>
</comment>
<feature type="transmembrane region" description="Helical" evidence="5">
    <location>
        <begin position="90"/>
        <end position="109"/>
    </location>
</feature>